<accession>A0A0F9TA90</accession>
<gene>
    <name evidence="1" type="ORF">LCGC14_0416960</name>
</gene>
<evidence type="ECO:0000313" key="1">
    <source>
        <dbReference type="EMBL" id="KKN71842.1"/>
    </source>
</evidence>
<proteinExistence type="predicted"/>
<dbReference type="GO" id="GO:0006281">
    <property type="term" value="P:DNA repair"/>
    <property type="evidence" value="ECO:0007669"/>
    <property type="project" value="InterPro"/>
</dbReference>
<dbReference type="GO" id="GO:0000287">
    <property type="term" value="F:magnesium ion binding"/>
    <property type="evidence" value="ECO:0007669"/>
    <property type="project" value="InterPro"/>
</dbReference>
<reference evidence="1" key="1">
    <citation type="journal article" date="2015" name="Nature">
        <title>Complex archaea that bridge the gap between prokaryotes and eukaryotes.</title>
        <authorList>
            <person name="Spang A."/>
            <person name="Saw J.H."/>
            <person name="Jorgensen S.L."/>
            <person name="Zaremba-Niedzwiedzka K."/>
            <person name="Martijn J."/>
            <person name="Lind A.E."/>
            <person name="van Eijk R."/>
            <person name="Schleper C."/>
            <person name="Guy L."/>
            <person name="Ettema T.J."/>
        </authorList>
    </citation>
    <scope>NUCLEOTIDE SEQUENCE</scope>
</reference>
<dbReference type="GO" id="GO:0006310">
    <property type="term" value="P:DNA recombination"/>
    <property type="evidence" value="ECO:0007669"/>
    <property type="project" value="InterPro"/>
</dbReference>
<name>A0A0F9TA90_9ZZZZ</name>
<sequence>MVTTILNKPYRLNPKQVLLNLTIEGEPIACARPRLGKYGTYIPAKNQEYYDLVGWHIKNVYQGNIDTDACFGLRVIFFRSNRQRVDIDNLLKSIMDAITKVQVWGDDSQVREISGRLILADKNPRVEFVIYHTQDFSPVANCVHCGKPLRNSYPSKKTTYCSRECFFASRRVSRTCTFCRRVFTIAQSKTKQHPSLYCSRECNLKTIAQKRKANKTTAKCKTCGGPVSRKEYKHCLSCYLKSRKITSNYWKHRPQQLSKRDSGIHLGLN</sequence>
<dbReference type="Pfam" id="PF05866">
    <property type="entry name" value="RusA"/>
    <property type="match status" value="1"/>
</dbReference>
<dbReference type="SUPFAM" id="SSF103084">
    <property type="entry name" value="Holliday junction resolvase RusA"/>
    <property type="match status" value="1"/>
</dbReference>
<comment type="caution">
    <text evidence="1">The sequence shown here is derived from an EMBL/GenBank/DDBJ whole genome shotgun (WGS) entry which is preliminary data.</text>
</comment>
<dbReference type="InterPro" id="IPR036614">
    <property type="entry name" value="RusA-like_sf"/>
</dbReference>
<organism evidence="1">
    <name type="scientific">marine sediment metagenome</name>
    <dbReference type="NCBI Taxonomy" id="412755"/>
    <lineage>
        <taxon>unclassified sequences</taxon>
        <taxon>metagenomes</taxon>
        <taxon>ecological metagenomes</taxon>
    </lineage>
</organism>
<dbReference type="Gene3D" id="3.30.1330.70">
    <property type="entry name" value="Holliday junction resolvase RusA"/>
    <property type="match status" value="1"/>
</dbReference>
<dbReference type="AlphaFoldDB" id="A0A0F9TA90"/>
<dbReference type="EMBL" id="LAZR01000375">
    <property type="protein sequence ID" value="KKN71842.1"/>
    <property type="molecule type" value="Genomic_DNA"/>
</dbReference>
<dbReference type="InterPro" id="IPR008822">
    <property type="entry name" value="Endonuclease_RusA-like"/>
</dbReference>
<protein>
    <submittedName>
        <fullName evidence="1">Uncharacterized protein</fullName>
    </submittedName>
</protein>